<comment type="caution">
    <text evidence="5">The sequence shown here is derived from an EMBL/GenBank/DDBJ whole genome shotgun (WGS) entry which is preliminary data.</text>
</comment>
<feature type="transmembrane region" description="Helical" evidence="3">
    <location>
        <begin position="12"/>
        <end position="31"/>
    </location>
</feature>
<dbReference type="Pfam" id="PF00990">
    <property type="entry name" value="GGDEF"/>
    <property type="match status" value="1"/>
</dbReference>
<feature type="transmembrane region" description="Helical" evidence="3">
    <location>
        <begin position="126"/>
        <end position="149"/>
    </location>
</feature>
<feature type="domain" description="GGDEF" evidence="4">
    <location>
        <begin position="270"/>
        <end position="399"/>
    </location>
</feature>
<keyword evidence="5" id="KW-0548">Nucleotidyltransferase</keyword>
<dbReference type="Gene3D" id="3.30.70.270">
    <property type="match status" value="1"/>
</dbReference>
<evidence type="ECO:0000256" key="1">
    <source>
        <dbReference type="ARBA" id="ARBA00012528"/>
    </source>
</evidence>
<organism evidence="5 6">
    <name type="scientific">Pelomonas parva</name>
    <dbReference type="NCBI Taxonomy" id="3299032"/>
    <lineage>
        <taxon>Bacteria</taxon>
        <taxon>Pseudomonadati</taxon>
        <taxon>Pseudomonadota</taxon>
        <taxon>Betaproteobacteria</taxon>
        <taxon>Burkholderiales</taxon>
        <taxon>Sphaerotilaceae</taxon>
        <taxon>Roseateles</taxon>
    </lineage>
</organism>
<dbReference type="SUPFAM" id="SSF55073">
    <property type="entry name" value="Nucleotide cyclase"/>
    <property type="match status" value="1"/>
</dbReference>
<keyword evidence="6" id="KW-1185">Reference proteome</keyword>
<sequence length="399" mass="42916">MARPRMPLDLTTTFTISTIVHLLMAVLLGLFWRSARRRGAVGFGWWVVNEAVLTGGALMLLASSTSLGWLAVPASNAAFLAGMPTLELGLRIWFRRRIWPGMAWRWGLALVGFAIWFVVWRQGHDYATRSVIFTALTTLQALLFGHYVLTQLRSVDRPSRLGLGLIGLGAALIIVMSLWRSVQTWPYVGSGLPAPGHLLAVLMVVNIAVAVTRVSAMLLMLHGRVEARLQAVGMELERRANTDALTGVASRAHFEAASGVLLNQARASRLPACLMVCDMDGFKAINDQLGHPEGDAVLTRFAALLRDSLRQGDLAGRLGGDEFAVLLFNCSPATARGIGERLCQAAGAVRASDGRAISLSAGLAVAVPGEAFEALYRRADRALYAAKAAGRNRIVADPA</sequence>
<protein>
    <recommendedName>
        <fullName evidence="1">diguanylate cyclase</fullName>
        <ecNumber evidence="1">2.7.7.65</ecNumber>
    </recommendedName>
</protein>
<feature type="transmembrane region" description="Helical" evidence="3">
    <location>
        <begin position="161"/>
        <end position="179"/>
    </location>
</feature>
<name>A0ABW7F0I0_9BURK</name>
<dbReference type="PROSITE" id="PS50887">
    <property type="entry name" value="GGDEF"/>
    <property type="match status" value="1"/>
</dbReference>
<dbReference type="GO" id="GO:0052621">
    <property type="term" value="F:diguanylate cyclase activity"/>
    <property type="evidence" value="ECO:0007669"/>
    <property type="project" value="UniProtKB-EC"/>
</dbReference>
<keyword evidence="3" id="KW-0812">Transmembrane</keyword>
<feature type="transmembrane region" description="Helical" evidence="3">
    <location>
        <begin position="199"/>
        <end position="221"/>
    </location>
</feature>
<evidence type="ECO:0000313" key="5">
    <source>
        <dbReference type="EMBL" id="MFG6430132.1"/>
    </source>
</evidence>
<dbReference type="EMBL" id="JBIGHV010000003">
    <property type="protein sequence ID" value="MFG6430132.1"/>
    <property type="molecule type" value="Genomic_DNA"/>
</dbReference>
<evidence type="ECO:0000259" key="4">
    <source>
        <dbReference type="PROSITE" id="PS50887"/>
    </source>
</evidence>
<dbReference type="InterPro" id="IPR029787">
    <property type="entry name" value="Nucleotide_cyclase"/>
</dbReference>
<dbReference type="PANTHER" id="PTHR45138">
    <property type="entry name" value="REGULATORY COMPONENTS OF SENSORY TRANSDUCTION SYSTEM"/>
    <property type="match status" value="1"/>
</dbReference>
<dbReference type="SMART" id="SM00267">
    <property type="entry name" value="GGDEF"/>
    <property type="match status" value="1"/>
</dbReference>
<dbReference type="PANTHER" id="PTHR45138:SF9">
    <property type="entry name" value="DIGUANYLATE CYCLASE DGCM-RELATED"/>
    <property type="match status" value="1"/>
</dbReference>
<feature type="transmembrane region" description="Helical" evidence="3">
    <location>
        <begin position="102"/>
        <end position="120"/>
    </location>
</feature>
<evidence type="ECO:0000256" key="2">
    <source>
        <dbReference type="ARBA" id="ARBA00034247"/>
    </source>
</evidence>
<keyword evidence="5" id="KW-0808">Transferase</keyword>
<dbReference type="InterPro" id="IPR043128">
    <property type="entry name" value="Rev_trsase/Diguanyl_cyclase"/>
</dbReference>
<dbReference type="Proteomes" id="UP001606210">
    <property type="component" value="Unassembled WGS sequence"/>
</dbReference>
<dbReference type="InterPro" id="IPR000160">
    <property type="entry name" value="GGDEF_dom"/>
</dbReference>
<feature type="transmembrane region" description="Helical" evidence="3">
    <location>
        <begin position="43"/>
        <end position="62"/>
    </location>
</feature>
<dbReference type="CDD" id="cd01949">
    <property type="entry name" value="GGDEF"/>
    <property type="match status" value="1"/>
</dbReference>
<feature type="transmembrane region" description="Helical" evidence="3">
    <location>
        <begin position="68"/>
        <end position="90"/>
    </location>
</feature>
<gene>
    <name evidence="5" type="ORF">ACG00Y_09430</name>
</gene>
<reference evidence="5 6" key="1">
    <citation type="submission" date="2024-08" db="EMBL/GenBank/DDBJ databases">
        <authorList>
            <person name="Lu H."/>
        </authorList>
    </citation>
    <scope>NUCLEOTIDE SEQUENCE [LARGE SCALE GENOMIC DNA]</scope>
    <source>
        <strain evidence="5 6">LYH14W</strain>
    </source>
</reference>
<keyword evidence="3" id="KW-1133">Transmembrane helix</keyword>
<keyword evidence="3" id="KW-0472">Membrane</keyword>
<dbReference type="EC" id="2.7.7.65" evidence="1"/>
<accession>A0ABW7F0I0</accession>
<proteinExistence type="predicted"/>
<dbReference type="InterPro" id="IPR050469">
    <property type="entry name" value="Diguanylate_Cyclase"/>
</dbReference>
<evidence type="ECO:0000256" key="3">
    <source>
        <dbReference type="SAM" id="Phobius"/>
    </source>
</evidence>
<dbReference type="NCBIfam" id="TIGR00254">
    <property type="entry name" value="GGDEF"/>
    <property type="match status" value="1"/>
</dbReference>
<dbReference type="RefSeq" id="WP_394478174.1">
    <property type="nucleotide sequence ID" value="NZ_JBIGHV010000003.1"/>
</dbReference>
<evidence type="ECO:0000313" key="6">
    <source>
        <dbReference type="Proteomes" id="UP001606210"/>
    </source>
</evidence>
<comment type="catalytic activity">
    <reaction evidence="2">
        <text>2 GTP = 3',3'-c-di-GMP + 2 diphosphate</text>
        <dbReference type="Rhea" id="RHEA:24898"/>
        <dbReference type="ChEBI" id="CHEBI:33019"/>
        <dbReference type="ChEBI" id="CHEBI:37565"/>
        <dbReference type="ChEBI" id="CHEBI:58805"/>
        <dbReference type="EC" id="2.7.7.65"/>
    </reaction>
</comment>